<sequence length="174" mass="20766">MAIQLAQDDVDWLNKKYPKLKFYKAKEIIQGELCFNREYKGVVIEDSYFLEIKLQSKRNSVLPQVKETSGKIKKISEELSKPLIDLHVNRKDETLCLCIPEKEKEYFPNGLKINIFFEQILEPYLYWVSYTQRYKTPPWEEYAHENLGYLGLYAEDDISLEKLKEYIPDEKLRV</sequence>
<protein>
    <submittedName>
        <fullName evidence="1">Uncharacterized protein</fullName>
    </submittedName>
</protein>
<dbReference type="EMBL" id="BARV01019189">
    <property type="protein sequence ID" value="GAI28153.1"/>
    <property type="molecule type" value="Genomic_DNA"/>
</dbReference>
<organism evidence="1">
    <name type="scientific">marine sediment metagenome</name>
    <dbReference type="NCBI Taxonomy" id="412755"/>
    <lineage>
        <taxon>unclassified sequences</taxon>
        <taxon>metagenomes</taxon>
        <taxon>ecological metagenomes</taxon>
    </lineage>
</organism>
<name>X1MA35_9ZZZZ</name>
<gene>
    <name evidence="1" type="ORF">S06H3_32287</name>
</gene>
<dbReference type="AlphaFoldDB" id="X1MA35"/>
<accession>X1MA35</accession>
<reference evidence="1" key="1">
    <citation type="journal article" date="2014" name="Front. Microbiol.">
        <title>High frequency of phylogenetically diverse reductive dehalogenase-homologous genes in deep subseafloor sedimentary metagenomes.</title>
        <authorList>
            <person name="Kawai M."/>
            <person name="Futagami T."/>
            <person name="Toyoda A."/>
            <person name="Takaki Y."/>
            <person name="Nishi S."/>
            <person name="Hori S."/>
            <person name="Arai W."/>
            <person name="Tsubouchi T."/>
            <person name="Morono Y."/>
            <person name="Uchiyama I."/>
            <person name="Ito T."/>
            <person name="Fujiyama A."/>
            <person name="Inagaki F."/>
            <person name="Takami H."/>
        </authorList>
    </citation>
    <scope>NUCLEOTIDE SEQUENCE</scope>
    <source>
        <strain evidence="1">Expedition CK06-06</strain>
    </source>
</reference>
<proteinExistence type="predicted"/>
<comment type="caution">
    <text evidence="1">The sequence shown here is derived from an EMBL/GenBank/DDBJ whole genome shotgun (WGS) entry which is preliminary data.</text>
</comment>
<feature type="non-terminal residue" evidence="1">
    <location>
        <position position="174"/>
    </location>
</feature>
<evidence type="ECO:0000313" key="1">
    <source>
        <dbReference type="EMBL" id="GAI28153.1"/>
    </source>
</evidence>